<dbReference type="EMBL" id="BN001302">
    <property type="protein sequence ID" value="CBF74093.1"/>
    <property type="molecule type" value="Genomic_DNA"/>
</dbReference>
<dbReference type="STRING" id="227321.Q5AU31"/>
<dbReference type="InterPro" id="IPR050493">
    <property type="entry name" value="FAD-dep_Monooxygenase_BioMet"/>
</dbReference>
<evidence type="ECO:0000256" key="2">
    <source>
        <dbReference type="ARBA" id="ARBA00022630"/>
    </source>
</evidence>
<organism evidence="9 10">
    <name type="scientific">Emericella nidulans (strain FGSC A4 / ATCC 38163 / CBS 112.46 / NRRL 194 / M139)</name>
    <name type="common">Aspergillus nidulans</name>
    <dbReference type="NCBI Taxonomy" id="227321"/>
    <lineage>
        <taxon>Eukaryota</taxon>
        <taxon>Fungi</taxon>
        <taxon>Dikarya</taxon>
        <taxon>Ascomycota</taxon>
        <taxon>Pezizomycotina</taxon>
        <taxon>Eurotiomycetes</taxon>
        <taxon>Eurotiomycetidae</taxon>
        <taxon>Eurotiales</taxon>
        <taxon>Aspergillaceae</taxon>
        <taxon>Aspergillus</taxon>
        <taxon>Aspergillus subgen. Nidulantes</taxon>
    </lineage>
</organism>
<keyword evidence="6" id="KW-0812">Transmembrane</keyword>
<dbReference type="InParanoid" id="Q5AU31"/>
<evidence type="ECO:0000313" key="10">
    <source>
        <dbReference type="Proteomes" id="UP000000560"/>
    </source>
</evidence>
<dbReference type="eggNOG" id="KOG2614">
    <property type="taxonomic scope" value="Eukaryota"/>
</dbReference>
<dbReference type="Pfam" id="PF01266">
    <property type="entry name" value="DAO"/>
    <property type="match status" value="1"/>
</dbReference>
<reference evidence="10" key="2">
    <citation type="journal article" date="2009" name="Fungal Genet. Biol.">
        <title>The 2008 update of the Aspergillus nidulans genome annotation: a community effort.</title>
        <authorList>
            <person name="Wortman J.R."/>
            <person name="Gilsenan J.M."/>
            <person name="Joardar V."/>
            <person name="Deegan J."/>
            <person name="Clutterbuck J."/>
            <person name="Andersen M.R."/>
            <person name="Archer D."/>
            <person name="Bencina M."/>
            <person name="Braus G."/>
            <person name="Coutinho P."/>
            <person name="von Dohren H."/>
            <person name="Doonan J."/>
            <person name="Driessen A.J."/>
            <person name="Durek P."/>
            <person name="Espeso E."/>
            <person name="Fekete E."/>
            <person name="Flipphi M."/>
            <person name="Estrada C.G."/>
            <person name="Geysens S."/>
            <person name="Goldman G."/>
            <person name="de Groot P.W."/>
            <person name="Hansen K."/>
            <person name="Harris S.D."/>
            <person name="Heinekamp T."/>
            <person name="Helmstaedt K."/>
            <person name="Henrissat B."/>
            <person name="Hofmann G."/>
            <person name="Homan T."/>
            <person name="Horio T."/>
            <person name="Horiuchi H."/>
            <person name="James S."/>
            <person name="Jones M."/>
            <person name="Karaffa L."/>
            <person name="Karanyi Z."/>
            <person name="Kato M."/>
            <person name="Keller N."/>
            <person name="Kelly D.E."/>
            <person name="Kiel J.A."/>
            <person name="Kim J.M."/>
            <person name="van der Klei I.J."/>
            <person name="Klis F.M."/>
            <person name="Kovalchuk A."/>
            <person name="Krasevec N."/>
            <person name="Kubicek C.P."/>
            <person name="Liu B."/>
            <person name="Maccabe A."/>
            <person name="Meyer V."/>
            <person name="Mirabito P."/>
            <person name="Miskei M."/>
            <person name="Mos M."/>
            <person name="Mullins J."/>
            <person name="Nelson D.R."/>
            <person name="Nielsen J."/>
            <person name="Oakley B.R."/>
            <person name="Osmani S.A."/>
            <person name="Pakula T."/>
            <person name="Paszewski A."/>
            <person name="Paulsen I."/>
            <person name="Pilsyk S."/>
            <person name="Pocsi I."/>
            <person name="Punt P.J."/>
            <person name="Ram A.F."/>
            <person name="Ren Q."/>
            <person name="Robellet X."/>
            <person name="Robson G."/>
            <person name="Seiboth B."/>
            <person name="van Solingen P."/>
            <person name="Specht T."/>
            <person name="Sun J."/>
            <person name="Taheri-Talesh N."/>
            <person name="Takeshita N."/>
            <person name="Ussery D."/>
            <person name="vanKuyk P.A."/>
            <person name="Visser H."/>
            <person name="van de Vondervoort P.J."/>
            <person name="de Vries R.P."/>
            <person name="Walton J."/>
            <person name="Xiang X."/>
            <person name="Xiong Y."/>
            <person name="Zeng A.P."/>
            <person name="Brandt B.W."/>
            <person name="Cornell M.J."/>
            <person name="van den Hondel C.A."/>
            <person name="Visser J."/>
            <person name="Oliver S.G."/>
            <person name="Turner G."/>
        </authorList>
    </citation>
    <scope>GENOME REANNOTATION</scope>
    <source>
        <strain evidence="10">FGSC A4 / ATCC 38163 / CBS 112.46 / NRRL 194 / M139</strain>
    </source>
</reference>
<feature type="domain" description="FAD dependent oxidoreductase" evidence="7">
    <location>
        <begin position="15"/>
        <end position="48"/>
    </location>
</feature>
<keyword evidence="3" id="KW-0274">FAD</keyword>
<comment type="similarity">
    <text evidence="1">Belongs to the paxM FAD-dependent monooxygenase family.</text>
</comment>
<reference evidence="10" key="1">
    <citation type="journal article" date="2005" name="Nature">
        <title>Sequencing of Aspergillus nidulans and comparative analysis with A. fumigatus and A. oryzae.</title>
        <authorList>
            <person name="Galagan J.E."/>
            <person name="Calvo S.E."/>
            <person name="Cuomo C."/>
            <person name="Ma L.J."/>
            <person name="Wortman J.R."/>
            <person name="Batzoglou S."/>
            <person name="Lee S.I."/>
            <person name="Basturkmen M."/>
            <person name="Spevak C.C."/>
            <person name="Clutterbuck J."/>
            <person name="Kapitonov V."/>
            <person name="Jurka J."/>
            <person name="Scazzocchio C."/>
            <person name="Farman M."/>
            <person name="Butler J."/>
            <person name="Purcell S."/>
            <person name="Harris S."/>
            <person name="Braus G.H."/>
            <person name="Draht O."/>
            <person name="Busch S."/>
            <person name="D'Enfert C."/>
            <person name="Bouchier C."/>
            <person name="Goldman G.H."/>
            <person name="Bell-Pedersen D."/>
            <person name="Griffiths-Jones S."/>
            <person name="Doonan J.H."/>
            <person name="Yu J."/>
            <person name="Vienken K."/>
            <person name="Pain A."/>
            <person name="Freitag M."/>
            <person name="Selker E.U."/>
            <person name="Archer D.B."/>
            <person name="Penalva M.A."/>
            <person name="Oakley B.R."/>
            <person name="Momany M."/>
            <person name="Tanaka T."/>
            <person name="Kumagai T."/>
            <person name="Asai K."/>
            <person name="Machida M."/>
            <person name="Nierman W.C."/>
            <person name="Denning D.W."/>
            <person name="Caddick M."/>
            <person name="Hynes M."/>
            <person name="Paoletti M."/>
            <person name="Fischer R."/>
            <person name="Miller B."/>
            <person name="Dyer P."/>
            <person name="Sachs M.S."/>
            <person name="Osmani S.A."/>
            <person name="Birren B.W."/>
        </authorList>
    </citation>
    <scope>NUCLEOTIDE SEQUENCE [LARGE SCALE GENOMIC DNA]</scope>
    <source>
        <strain evidence="10">FGSC A4 / ATCC 38163 / CBS 112.46 / NRRL 194 / M139</strain>
    </source>
</reference>
<feature type="domain" description="FAD-binding" evidence="8">
    <location>
        <begin position="314"/>
        <end position="348"/>
    </location>
</feature>
<dbReference type="InterPro" id="IPR006076">
    <property type="entry name" value="FAD-dep_OxRdtase"/>
</dbReference>
<sequence>MQTALQRDPNTGISILIVGGGIAGLSFAIEAHRKGHNVRVIERRSAGKTDGEIIAITGPALHTPHKWPGFMDKARKEAVPPGITMRKYDGTTIGTFPVGDPSNPSLPIYRSKLHRVLGEYAAQLGIEVELETSGFGYFEGESDAGVILADGRRLTADLVVAADGVGSLSWELVMGTKQPPVSSGFVLYRVTFPVGPALENPVVAREFEGYKNRAFLHAGPGAHMVSWYCNPLYIPNSQSVDDGADANGFYGVKEDNTTAAEDWAKNTSIDKALEAVEGWEPFVSELIKATPNRTLLDWKLMWRDPQPKWVSDGGRVVQIGDAAHPFLPTSASGGTMAMEDAFSLAACLKIAGKQDISTATKVHNHLRFERVSCAQKMGFKNRELYHKTDWDAVAKNPKIMGKMVGDWLLKHDPEKYAYENYEKCKNFLLHGEPFANTNAVPGYTYKPWTVKELLEASERGEAIVDEGKW</sequence>
<gene>
    <name evidence="9" type="ORF">ANIA_08199</name>
</gene>
<accession>C8V763</accession>
<dbReference type="InterPro" id="IPR002938">
    <property type="entry name" value="FAD-bd"/>
</dbReference>
<dbReference type="SUPFAM" id="SSF54373">
    <property type="entry name" value="FAD-linked reductases, C-terminal domain"/>
    <property type="match status" value="1"/>
</dbReference>
<keyword evidence="6" id="KW-1133">Transmembrane helix</keyword>
<dbReference type="KEGG" id="ani:ANIA_08199"/>
<dbReference type="GeneID" id="2869224"/>
<keyword evidence="4" id="KW-0560">Oxidoreductase</keyword>
<dbReference type="OrthoDB" id="16820at2759"/>
<dbReference type="OMA" id="IYRSKLH"/>
<evidence type="ECO:0000256" key="1">
    <source>
        <dbReference type="ARBA" id="ARBA00007992"/>
    </source>
</evidence>
<evidence type="ECO:0000259" key="8">
    <source>
        <dbReference type="Pfam" id="PF01494"/>
    </source>
</evidence>
<accession>Q5AU31</accession>
<dbReference type="HOGENOM" id="CLU_009665_19_1_1"/>
<keyword evidence="10" id="KW-1185">Reference proteome</keyword>
<name>Q5AU31_EMENI</name>
<dbReference type="AlphaFoldDB" id="Q5AU31"/>
<evidence type="ECO:0000256" key="3">
    <source>
        <dbReference type="ARBA" id="ARBA00022827"/>
    </source>
</evidence>
<dbReference type="PANTHER" id="PTHR13789:SF236">
    <property type="entry name" value="MONOOXYGENASE, PUTATIVE (AFU_ORTHOLOGUE AFUA_6G12060)-RELATED"/>
    <property type="match status" value="1"/>
</dbReference>
<keyword evidence="2" id="KW-0285">Flavoprotein</keyword>
<dbReference type="InterPro" id="IPR036188">
    <property type="entry name" value="FAD/NAD-bd_sf"/>
</dbReference>
<dbReference type="GO" id="GO:0004497">
    <property type="term" value="F:monooxygenase activity"/>
    <property type="evidence" value="ECO:0000318"/>
    <property type="project" value="GO_Central"/>
</dbReference>
<dbReference type="RefSeq" id="XP_681468.1">
    <property type="nucleotide sequence ID" value="XM_676376.1"/>
</dbReference>
<evidence type="ECO:0000256" key="6">
    <source>
        <dbReference type="SAM" id="Phobius"/>
    </source>
</evidence>
<keyword evidence="6" id="KW-0472">Membrane</keyword>
<dbReference type="Pfam" id="PF01494">
    <property type="entry name" value="FAD_binding_3"/>
    <property type="match status" value="1"/>
</dbReference>
<proteinExistence type="inferred from homology"/>
<keyword evidence="5" id="KW-0503">Monooxygenase</keyword>
<dbReference type="SUPFAM" id="SSF51905">
    <property type="entry name" value="FAD/NAD(P)-binding domain"/>
    <property type="match status" value="1"/>
</dbReference>
<dbReference type="PRINTS" id="PR00420">
    <property type="entry name" value="RNGMNOXGNASE"/>
</dbReference>
<dbReference type="PANTHER" id="PTHR13789">
    <property type="entry name" value="MONOOXYGENASE"/>
    <property type="match status" value="1"/>
</dbReference>
<evidence type="ECO:0000256" key="5">
    <source>
        <dbReference type="ARBA" id="ARBA00023033"/>
    </source>
</evidence>
<evidence type="ECO:0000259" key="7">
    <source>
        <dbReference type="Pfam" id="PF01266"/>
    </source>
</evidence>
<dbReference type="Proteomes" id="UP000000560">
    <property type="component" value="Chromosome II"/>
</dbReference>
<dbReference type="GO" id="GO:0071949">
    <property type="term" value="F:FAD binding"/>
    <property type="evidence" value="ECO:0007669"/>
    <property type="project" value="InterPro"/>
</dbReference>
<evidence type="ECO:0000313" key="9">
    <source>
        <dbReference type="EMBL" id="CBF74093.1"/>
    </source>
</evidence>
<dbReference type="Gene3D" id="3.50.50.60">
    <property type="entry name" value="FAD/NAD(P)-binding domain"/>
    <property type="match status" value="1"/>
</dbReference>
<feature type="transmembrane region" description="Helical" evidence="6">
    <location>
        <begin position="12"/>
        <end position="29"/>
    </location>
</feature>
<protein>
    <submittedName>
        <fullName evidence="9">MAK1-like monooxygenase, putative (AFU_orthologue AFUA_6G12060)</fullName>
    </submittedName>
</protein>
<evidence type="ECO:0000256" key="4">
    <source>
        <dbReference type="ARBA" id="ARBA00023002"/>
    </source>
</evidence>